<gene>
    <name evidence="1" type="ORF">DCAF_LOCUS10842</name>
</gene>
<proteinExistence type="predicted"/>
<protein>
    <submittedName>
        <fullName evidence="1">Uncharacterized protein</fullName>
    </submittedName>
</protein>
<evidence type="ECO:0000313" key="1">
    <source>
        <dbReference type="EMBL" id="CAK7335839.1"/>
    </source>
</evidence>
<sequence>MTWQVFNKARISGLLWCKLEAREEMPCLTKDCRNFIDRSMRRRLGDEGDDIAFLKIFLKMKECDGDFFYKVENDDEDWLRCMGDVVPKAIIIDQCKSIDKAIA</sequence>
<name>A0AAV1RGV1_9ROSI</name>
<evidence type="ECO:0000313" key="2">
    <source>
        <dbReference type="Proteomes" id="UP001314170"/>
    </source>
</evidence>
<comment type="caution">
    <text evidence="1">The sequence shown here is derived from an EMBL/GenBank/DDBJ whole genome shotgun (WGS) entry which is preliminary data.</text>
</comment>
<dbReference type="PANTHER" id="PTHR47718:SF13">
    <property type="entry name" value="OS09G0290500 PROTEIN"/>
    <property type="match status" value="1"/>
</dbReference>
<accession>A0AAV1RGV1</accession>
<dbReference type="Proteomes" id="UP001314170">
    <property type="component" value="Unassembled WGS sequence"/>
</dbReference>
<dbReference type="PANTHER" id="PTHR47718">
    <property type="entry name" value="OS01G0519700 PROTEIN"/>
    <property type="match status" value="1"/>
</dbReference>
<keyword evidence="2" id="KW-1185">Reference proteome</keyword>
<organism evidence="1 2">
    <name type="scientific">Dovyalis caffra</name>
    <dbReference type="NCBI Taxonomy" id="77055"/>
    <lineage>
        <taxon>Eukaryota</taxon>
        <taxon>Viridiplantae</taxon>
        <taxon>Streptophyta</taxon>
        <taxon>Embryophyta</taxon>
        <taxon>Tracheophyta</taxon>
        <taxon>Spermatophyta</taxon>
        <taxon>Magnoliopsida</taxon>
        <taxon>eudicotyledons</taxon>
        <taxon>Gunneridae</taxon>
        <taxon>Pentapetalae</taxon>
        <taxon>rosids</taxon>
        <taxon>fabids</taxon>
        <taxon>Malpighiales</taxon>
        <taxon>Salicaceae</taxon>
        <taxon>Flacourtieae</taxon>
        <taxon>Dovyalis</taxon>
    </lineage>
</organism>
<dbReference type="EMBL" id="CAWUPB010000994">
    <property type="protein sequence ID" value="CAK7335839.1"/>
    <property type="molecule type" value="Genomic_DNA"/>
</dbReference>
<dbReference type="AlphaFoldDB" id="A0AAV1RGV1"/>
<reference evidence="1 2" key="1">
    <citation type="submission" date="2024-01" db="EMBL/GenBank/DDBJ databases">
        <authorList>
            <person name="Waweru B."/>
        </authorList>
    </citation>
    <scope>NUCLEOTIDE SEQUENCE [LARGE SCALE GENOMIC DNA]</scope>
</reference>